<organism evidence="2 3">
    <name type="scientific">Labrus bergylta</name>
    <name type="common">ballan wrasse</name>
    <dbReference type="NCBI Taxonomy" id="56723"/>
    <lineage>
        <taxon>Eukaryota</taxon>
        <taxon>Metazoa</taxon>
        <taxon>Chordata</taxon>
        <taxon>Craniata</taxon>
        <taxon>Vertebrata</taxon>
        <taxon>Euteleostomi</taxon>
        <taxon>Actinopterygii</taxon>
        <taxon>Neopterygii</taxon>
        <taxon>Teleostei</taxon>
        <taxon>Neoteleostei</taxon>
        <taxon>Acanthomorphata</taxon>
        <taxon>Eupercaria</taxon>
        <taxon>Labriformes</taxon>
        <taxon>Labridae</taxon>
        <taxon>Labrus</taxon>
    </lineage>
</organism>
<keyword evidence="3" id="KW-1185">Reference proteome</keyword>
<protein>
    <submittedName>
        <fullName evidence="2">Uncharacterized protein</fullName>
    </submittedName>
</protein>
<name>A0A3Q3GU24_9LABR</name>
<dbReference type="STRING" id="56723.ENSLBEP00000034844"/>
<reference evidence="2" key="2">
    <citation type="submission" date="2025-09" db="UniProtKB">
        <authorList>
            <consortium name="Ensembl"/>
        </authorList>
    </citation>
    <scope>IDENTIFICATION</scope>
</reference>
<dbReference type="Proteomes" id="UP000261660">
    <property type="component" value="Unplaced"/>
</dbReference>
<dbReference type="GO" id="GO:0008113">
    <property type="term" value="F:peptide-methionine (S)-S-oxide reductase activity"/>
    <property type="evidence" value="ECO:0007669"/>
    <property type="project" value="InterPro"/>
</dbReference>
<dbReference type="Ensembl" id="ENSLBET00000036331.1">
    <property type="protein sequence ID" value="ENSLBEP00000034844.1"/>
    <property type="gene ID" value="ENSLBEG00000026178.1"/>
</dbReference>
<sequence>MMPTPETALPGRTDGTMKVSAKHDVSGNSTVPPFPEGTEMVMFGKCLFTFIFIRLYTPVKRRVKCSLVSSSEAVEL</sequence>
<proteinExistence type="predicted"/>
<evidence type="ECO:0000313" key="3">
    <source>
        <dbReference type="Proteomes" id="UP000261660"/>
    </source>
</evidence>
<evidence type="ECO:0000313" key="2">
    <source>
        <dbReference type="Ensembl" id="ENSLBEP00000034844.1"/>
    </source>
</evidence>
<dbReference type="InterPro" id="IPR036509">
    <property type="entry name" value="Met_Sox_Rdtase_MsrA_sf"/>
</dbReference>
<reference evidence="2" key="1">
    <citation type="submission" date="2025-08" db="UniProtKB">
        <authorList>
            <consortium name="Ensembl"/>
        </authorList>
    </citation>
    <scope>IDENTIFICATION</scope>
</reference>
<dbReference type="Gene3D" id="3.30.1060.10">
    <property type="entry name" value="Peptide methionine sulphoxide reductase MsrA"/>
    <property type="match status" value="1"/>
</dbReference>
<dbReference type="AlphaFoldDB" id="A0A3Q3GU24"/>
<accession>A0A3Q3GU24</accession>
<dbReference type="InParanoid" id="A0A3Q3GU24"/>
<feature type="region of interest" description="Disordered" evidence="1">
    <location>
        <begin position="1"/>
        <end position="31"/>
    </location>
</feature>
<evidence type="ECO:0000256" key="1">
    <source>
        <dbReference type="SAM" id="MobiDB-lite"/>
    </source>
</evidence>